<dbReference type="GO" id="GO:0016757">
    <property type="term" value="F:glycosyltransferase activity"/>
    <property type="evidence" value="ECO:0007669"/>
    <property type="project" value="InterPro"/>
</dbReference>
<dbReference type="SUPFAM" id="SSF53756">
    <property type="entry name" value="UDP-Glycosyltransferase/glycogen phosphorylase"/>
    <property type="match status" value="1"/>
</dbReference>
<dbReference type="EMBL" id="CP001338">
    <property type="protein sequence ID" value="ACL15737.1"/>
    <property type="molecule type" value="Genomic_DNA"/>
</dbReference>
<reference evidence="2 3" key="1">
    <citation type="journal article" date="2015" name="Genome Announc.">
        <title>Complete Genome Sequence of Methanosphaerula palustris E1-9CT, a Hydrogenotrophic Methanogen Isolated from a Minerotrophic Fen Peatland.</title>
        <authorList>
            <person name="Cadillo-Quiroz H."/>
            <person name="Browne P."/>
            <person name="Kyrpides N."/>
            <person name="Woyke T."/>
            <person name="Goodwin L."/>
            <person name="Detter C."/>
            <person name="Yavitt J.B."/>
            <person name="Zinder S.H."/>
        </authorList>
    </citation>
    <scope>NUCLEOTIDE SEQUENCE [LARGE SCALE GENOMIC DNA]</scope>
    <source>
        <strain evidence="3">ATCC BAA-1556 / DSM 19958 / E1-9c</strain>
    </source>
</reference>
<dbReference type="eggNOG" id="arCOG01403">
    <property type="taxonomic scope" value="Archaea"/>
</dbReference>
<proteinExistence type="predicted"/>
<dbReference type="HOGENOM" id="CLU_009583_2_2_2"/>
<dbReference type="PANTHER" id="PTHR12526">
    <property type="entry name" value="GLYCOSYLTRANSFERASE"/>
    <property type="match status" value="1"/>
</dbReference>
<organism evidence="2 3">
    <name type="scientific">Methanosphaerula palustris (strain ATCC BAA-1556 / DSM 19958 / E1-9c)</name>
    <dbReference type="NCBI Taxonomy" id="521011"/>
    <lineage>
        <taxon>Archaea</taxon>
        <taxon>Methanobacteriati</taxon>
        <taxon>Methanobacteriota</taxon>
        <taxon>Stenosarchaea group</taxon>
        <taxon>Methanomicrobia</taxon>
        <taxon>Methanomicrobiales</taxon>
        <taxon>Methanoregulaceae</taxon>
        <taxon>Methanosphaerula</taxon>
    </lineage>
</organism>
<keyword evidence="3" id="KW-1185">Reference proteome</keyword>
<dbReference type="AlphaFoldDB" id="B8GJT3"/>
<dbReference type="CDD" id="cd03801">
    <property type="entry name" value="GT4_PimA-like"/>
    <property type="match status" value="1"/>
</dbReference>
<protein>
    <submittedName>
        <fullName evidence="2">Glycosyl transferase group 1</fullName>
    </submittedName>
</protein>
<keyword evidence="2" id="KW-0808">Transferase</keyword>
<evidence type="ECO:0000313" key="3">
    <source>
        <dbReference type="Proteomes" id="UP000002457"/>
    </source>
</evidence>
<accession>B8GJT3</accession>
<gene>
    <name evidence="2" type="ordered locus">Mpal_0358</name>
</gene>
<dbReference type="KEGG" id="mpl:Mpal_0358"/>
<name>B8GJT3_METPE</name>
<dbReference type="InterPro" id="IPR001296">
    <property type="entry name" value="Glyco_trans_1"/>
</dbReference>
<dbReference type="PANTHER" id="PTHR12526:SF638">
    <property type="entry name" value="SPORE COAT PROTEIN SA"/>
    <property type="match status" value="1"/>
</dbReference>
<feature type="domain" description="Glycosyl transferase family 1" evidence="1">
    <location>
        <begin position="122"/>
        <end position="275"/>
    </location>
</feature>
<dbReference type="CAZy" id="GT4">
    <property type="family name" value="Glycosyltransferase Family 4"/>
</dbReference>
<dbReference type="STRING" id="521011.Mpal_0358"/>
<sequence length="310" mass="35459">MNIFLRILKYTLLQIRISHLLLKINKKCDLFIFFLGGEDLVFPMIIAKIFKKKVVVIFSGSSVHTLYYDNLVFGLKILTNINCTLCYKIVLYSERLIKEWNLERYQNKILIAQNHIVDLSNFRVETPLSERPPLIGYFGRLSKEKGIINFIQSLPILLQRLPELQVIIGGNGAQYQYIMTYIDENNLTDHVKIIGWVPHKDLPKYLNGLRLVVIPSYTEGLPNIMLEAMACGTPVLTTLVGAIPDVIQDGITGFIMTDNSPECIAENITRAIQSADLGNVGKNGEFFVQNNYSLEEVTKKWKWVVNDIRY</sequence>
<evidence type="ECO:0000313" key="2">
    <source>
        <dbReference type="EMBL" id="ACL15737.1"/>
    </source>
</evidence>
<dbReference type="Pfam" id="PF00534">
    <property type="entry name" value="Glycos_transf_1"/>
    <property type="match status" value="1"/>
</dbReference>
<dbReference type="Proteomes" id="UP000002457">
    <property type="component" value="Chromosome"/>
</dbReference>
<dbReference type="Gene3D" id="3.40.50.2000">
    <property type="entry name" value="Glycogen Phosphorylase B"/>
    <property type="match status" value="2"/>
</dbReference>
<evidence type="ECO:0000259" key="1">
    <source>
        <dbReference type="Pfam" id="PF00534"/>
    </source>
</evidence>